<dbReference type="InterPro" id="IPR050664">
    <property type="entry name" value="Octanoyltrans_LipM/LipL"/>
</dbReference>
<dbReference type="PROSITE" id="PS51733">
    <property type="entry name" value="BPL_LPL_CATALYTIC"/>
    <property type="match status" value="1"/>
</dbReference>
<dbReference type="Gene3D" id="3.30.930.10">
    <property type="entry name" value="Bira Bifunctional Protein, Domain 2"/>
    <property type="match status" value="1"/>
</dbReference>
<evidence type="ECO:0000313" key="2">
    <source>
        <dbReference type="EMBL" id="TWT30361.1"/>
    </source>
</evidence>
<dbReference type="AlphaFoldDB" id="A0A5C5UVH9"/>
<dbReference type="PANTHER" id="PTHR43679">
    <property type="entry name" value="OCTANOYLTRANSFERASE LIPM-RELATED"/>
    <property type="match status" value="1"/>
</dbReference>
<feature type="domain" description="BPL/LPL catalytic" evidence="1">
    <location>
        <begin position="45"/>
        <end position="236"/>
    </location>
</feature>
<dbReference type="InterPro" id="IPR045864">
    <property type="entry name" value="aa-tRNA-synth_II/BPL/LPL"/>
</dbReference>
<name>A0A5C5UVH9_9BACT</name>
<reference evidence="2 3" key="1">
    <citation type="submission" date="2019-02" db="EMBL/GenBank/DDBJ databases">
        <title>Deep-cultivation of Planctomycetes and their phenomic and genomic characterization uncovers novel biology.</title>
        <authorList>
            <person name="Wiegand S."/>
            <person name="Jogler M."/>
            <person name="Boedeker C."/>
            <person name="Pinto D."/>
            <person name="Vollmers J."/>
            <person name="Rivas-Marin E."/>
            <person name="Kohn T."/>
            <person name="Peeters S.H."/>
            <person name="Heuer A."/>
            <person name="Rast P."/>
            <person name="Oberbeckmann S."/>
            <person name="Bunk B."/>
            <person name="Jeske O."/>
            <person name="Meyerdierks A."/>
            <person name="Storesund J.E."/>
            <person name="Kallscheuer N."/>
            <person name="Luecker S."/>
            <person name="Lage O.M."/>
            <person name="Pohl T."/>
            <person name="Merkel B.J."/>
            <person name="Hornburger P."/>
            <person name="Mueller R.-W."/>
            <person name="Bruemmer F."/>
            <person name="Labrenz M."/>
            <person name="Spormann A.M."/>
            <person name="Op Den Camp H."/>
            <person name="Overmann J."/>
            <person name="Amann R."/>
            <person name="Jetten M.S.M."/>
            <person name="Mascher T."/>
            <person name="Medema M.H."/>
            <person name="Devos D.P."/>
            <person name="Kaster A.-K."/>
            <person name="Ovreas L."/>
            <person name="Rohde M."/>
            <person name="Galperin M.Y."/>
            <person name="Jogler C."/>
        </authorList>
    </citation>
    <scope>NUCLEOTIDE SEQUENCE [LARGE SCALE GENOMIC DNA]</scope>
    <source>
        <strain evidence="2 3">KOR34</strain>
    </source>
</reference>
<proteinExistence type="predicted"/>
<dbReference type="InterPro" id="IPR004143">
    <property type="entry name" value="BPL_LPL_catalytic"/>
</dbReference>
<dbReference type="EMBL" id="SIHJ01000005">
    <property type="protein sequence ID" value="TWT30361.1"/>
    <property type="molecule type" value="Genomic_DNA"/>
</dbReference>
<dbReference type="GO" id="GO:0016979">
    <property type="term" value="F:lipoate-protein ligase activity"/>
    <property type="evidence" value="ECO:0007669"/>
    <property type="project" value="UniProtKB-EC"/>
</dbReference>
<sequence>MTAPCPTTPPPAAPRGLRWLDHTCDEPADNLALDHALLEAAGAESDYPEVLRVWRPATPMLVLGRSSRVAEEVDEQACRGDGVPVLRRVSGGATILTGPGCLMYAVLLNLEKRPELTAVDRAHQFVLGVLIGCLSGLAPGVRCAGQSDLVVPDGDRLLKFSGNSLRVARRWLLYHGTLMHGLPVEDIAKYLKHPPRQPEYRDQREHGRFLTNLTADADALSAALRRGFGADEDFTNVPTALMERLATEHYRDDRWNLQR</sequence>
<evidence type="ECO:0000259" key="1">
    <source>
        <dbReference type="PROSITE" id="PS51733"/>
    </source>
</evidence>
<organism evidence="2 3">
    <name type="scientific">Posidoniimonas corsicana</name>
    <dbReference type="NCBI Taxonomy" id="1938618"/>
    <lineage>
        <taxon>Bacteria</taxon>
        <taxon>Pseudomonadati</taxon>
        <taxon>Planctomycetota</taxon>
        <taxon>Planctomycetia</taxon>
        <taxon>Pirellulales</taxon>
        <taxon>Lacipirellulaceae</taxon>
        <taxon>Posidoniimonas</taxon>
    </lineage>
</organism>
<comment type="caution">
    <text evidence="2">The sequence shown here is derived from an EMBL/GenBank/DDBJ whole genome shotgun (WGS) entry which is preliminary data.</text>
</comment>
<dbReference type="RefSeq" id="WP_146568715.1">
    <property type="nucleotide sequence ID" value="NZ_SIHJ01000005.1"/>
</dbReference>
<dbReference type="EC" id="6.3.1.20" evidence="2"/>
<accession>A0A5C5UVH9</accession>
<keyword evidence="2" id="KW-0436">Ligase</keyword>
<dbReference type="Proteomes" id="UP000316714">
    <property type="component" value="Unassembled WGS sequence"/>
</dbReference>
<dbReference type="Pfam" id="PF21948">
    <property type="entry name" value="LplA-B_cat"/>
    <property type="match status" value="1"/>
</dbReference>
<evidence type="ECO:0000313" key="3">
    <source>
        <dbReference type="Proteomes" id="UP000316714"/>
    </source>
</evidence>
<dbReference type="PANTHER" id="PTHR43679:SF2">
    <property type="entry name" value="OCTANOYL-[GCVH]:PROTEIN N-OCTANOYLTRANSFERASE"/>
    <property type="match status" value="1"/>
</dbReference>
<gene>
    <name evidence="2" type="primary">lplJ</name>
    <name evidence="2" type="ORF">KOR34_49200</name>
</gene>
<dbReference type="UniPathway" id="UPA00537">
    <property type="reaction ID" value="UER00595"/>
</dbReference>
<dbReference type="SUPFAM" id="SSF55681">
    <property type="entry name" value="Class II aaRS and biotin synthetases"/>
    <property type="match status" value="1"/>
</dbReference>
<dbReference type="OrthoDB" id="9788148at2"/>
<protein>
    <submittedName>
        <fullName evidence="2">Lipoate-protein ligase LplJ</fullName>
        <ecNumber evidence="2">6.3.1.20</ecNumber>
    </submittedName>
</protein>
<keyword evidence="3" id="KW-1185">Reference proteome</keyword>